<dbReference type="RefSeq" id="WP_184193174.1">
    <property type="nucleotide sequence ID" value="NZ_JACHGW010000001.1"/>
</dbReference>
<feature type="compositionally biased region" description="Low complexity" evidence="1">
    <location>
        <begin position="108"/>
        <end position="119"/>
    </location>
</feature>
<name>A0A7W9W5Z1_ARMRO</name>
<sequence>MKNLSTCNDEALLLLVHRELPLTGRLRQYLHLAGCPACRAQLKAYAQVSSRLAQGLTQPGQQPRFAALTSGPAYPAPLGMLLGLIVLIVGATTAFVVEWRSANPVPRPAAASSPTTAEECNTTPPVAGSPAVSDHPPRKKR</sequence>
<dbReference type="EMBL" id="JACHGW010000001">
    <property type="protein sequence ID" value="MBB6049576.1"/>
    <property type="molecule type" value="Genomic_DNA"/>
</dbReference>
<accession>A0A7W9W5Z1</accession>
<gene>
    <name evidence="3" type="ORF">HNQ39_001338</name>
</gene>
<dbReference type="InterPro" id="IPR041916">
    <property type="entry name" value="Anti_sigma_zinc_sf"/>
</dbReference>
<dbReference type="Gene3D" id="1.10.10.1320">
    <property type="entry name" value="Anti-sigma factor, zinc-finger domain"/>
    <property type="match status" value="1"/>
</dbReference>
<proteinExistence type="predicted"/>
<keyword evidence="4" id="KW-1185">Reference proteome</keyword>
<keyword evidence="2" id="KW-0472">Membrane</keyword>
<keyword evidence="2" id="KW-1133">Transmembrane helix</keyword>
<evidence type="ECO:0000256" key="2">
    <source>
        <dbReference type="SAM" id="Phobius"/>
    </source>
</evidence>
<evidence type="ECO:0008006" key="5">
    <source>
        <dbReference type="Google" id="ProtNLM"/>
    </source>
</evidence>
<comment type="caution">
    <text evidence="3">The sequence shown here is derived from an EMBL/GenBank/DDBJ whole genome shotgun (WGS) entry which is preliminary data.</text>
</comment>
<reference evidence="3 4" key="1">
    <citation type="submission" date="2020-08" db="EMBL/GenBank/DDBJ databases">
        <title>Genomic Encyclopedia of Type Strains, Phase IV (KMG-IV): sequencing the most valuable type-strain genomes for metagenomic binning, comparative biology and taxonomic classification.</title>
        <authorList>
            <person name="Goeker M."/>
        </authorList>
    </citation>
    <scope>NUCLEOTIDE SEQUENCE [LARGE SCALE GENOMIC DNA]</scope>
    <source>
        <strain evidence="3 4">DSM 23562</strain>
    </source>
</reference>
<evidence type="ECO:0000256" key="1">
    <source>
        <dbReference type="SAM" id="MobiDB-lite"/>
    </source>
</evidence>
<dbReference type="AlphaFoldDB" id="A0A7W9W5Z1"/>
<keyword evidence="2" id="KW-0812">Transmembrane</keyword>
<organism evidence="3 4">
    <name type="scientific">Armatimonas rosea</name>
    <dbReference type="NCBI Taxonomy" id="685828"/>
    <lineage>
        <taxon>Bacteria</taxon>
        <taxon>Bacillati</taxon>
        <taxon>Armatimonadota</taxon>
        <taxon>Armatimonadia</taxon>
        <taxon>Armatimonadales</taxon>
        <taxon>Armatimonadaceae</taxon>
        <taxon>Armatimonas</taxon>
    </lineage>
</organism>
<evidence type="ECO:0000313" key="3">
    <source>
        <dbReference type="EMBL" id="MBB6049576.1"/>
    </source>
</evidence>
<dbReference type="Proteomes" id="UP000520814">
    <property type="component" value="Unassembled WGS sequence"/>
</dbReference>
<protein>
    <recommendedName>
        <fullName evidence="5">Zinc-finger domain-containing protein</fullName>
    </recommendedName>
</protein>
<evidence type="ECO:0000313" key="4">
    <source>
        <dbReference type="Proteomes" id="UP000520814"/>
    </source>
</evidence>
<feature type="transmembrane region" description="Helical" evidence="2">
    <location>
        <begin position="78"/>
        <end position="97"/>
    </location>
</feature>
<feature type="region of interest" description="Disordered" evidence="1">
    <location>
        <begin position="104"/>
        <end position="141"/>
    </location>
</feature>